<evidence type="ECO:0000259" key="10">
    <source>
        <dbReference type="PROSITE" id="PS50885"/>
    </source>
</evidence>
<evidence type="ECO:0000259" key="8">
    <source>
        <dbReference type="PROSITE" id="PS50111"/>
    </source>
</evidence>
<dbReference type="SMART" id="SM00283">
    <property type="entry name" value="MA"/>
    <property type="match status" value="1"/>
</dbReference>
<evidence type="ECO:0000256" key="3">
    <source>
        <dbReference type="ARBA" id="ARBA00023224"/>
    </source>
</evidence>
<dbReference type="RefSeq" id="WP_222158132.1">
    <property type="nucleotide sequence ID" value="NZ_CP081864.1"/>
</dbReference>
<dbReference type="PANTHER" id="PTHR43531:SF5">
    <property type="entry name" value="METHYL-ACCEPTING CHEMOTAXIS PROTEIN III"/>
    <property type="match status" value="1"/>
</dbReference>
<dbReference type="CDD" id="cd19411">
    <property type="entry name" value="MCP2201-like_sensor"/>
    <property type="match status" value="1"/>
</dbReference>
<evidence type="ECO:0000256" key="5">
    <source>
        <dbReference type="PROSITE-ProRule" id="PRU00284"/>
    </source>
</evidence>
<dbReference type="InterPro" id="IPR051310">
    <property type="entry name" value="MCP_chemotaxis"/>
</dbReference>
<evidence type="ECO:0000256" key="2">
    <source>
        <dbReference type="ARBA" id="ARBA00022500"/>
    </source>
</evidence>
<reference evidence="11 12" key="1">
    <citation type="submission" date="2021-08" db="EMBL/GenBank/DDBJ databases">
        <title>Culture and genomic analysis of Symbiopectobacterium purcellii sp. nov. gen. nov., isolated from the leafhopper Empoasca decipiens.</title>
        <authorList>
            <person name="Nadal-Jimenez P."/>
            <person name="Siozios S."/>
            <person name="Halliday N."/>
            <person name="Camara M."/>
            <person name="Hurst G.D.D."/>
        </authorList>
    </citation>
    <scope>NUCLEOTIDE SEQUENCE [LARGE SCALE GENOMIC DNA]</scope>
    <source>
        <strain evidence="11 12">SyEd1</strain>
    </source>
</reference>
<dbReference type="PROSITE" id="PS50885">
    <property type="entry name" value="HAMP"/>
    <property type="match status" value="1"/>
</dbReference>
<name>A0ABX9AIL8_9ENTR</name>
<dbReference type="Gene3D" id="1.10.287.950">
    <property type="entry name" value="Methyl-accepting chemotaxis protein"/>
    <property type="match status" value="1"/>
</dbReference>
<dbReference type="InterPro" id="IPR004089">
    <property type="entry name" value="MCPsignal_dom"/>
</dbReference>
<dbReference type="SMART" id="SM00304">
    <property type="entry name" value="HAMP"/>
    <property type="match status" value="1"/>
</dbReference>
<dbReference type="CDD" id="cd11386">
    <property type="entry name" value="MCP_signal"/>
    <property type="match status" value="1"/>
</dbReference>
<organism evidence="11 12">
    <name type="scientific">Symbiopectobacterium purcellii</name>
    <dbReference type="NCBI Taxonomy" id="2871826"/>
    <lineage>
        <taxon>Bacteria</taxon>
        <taxon>Pseudomonadati</taxon>
        <taxon>Pseudomonadota</taxon>
        <taxon>Gammaproteobacteria</taxon>
        <taxon>Enterobacterales</taxon>
        <taxon>Enterobacteriaceae</taxon>
    </lineage>
</organism>
<dbReference type="InterPro" id="IPR024478">
    <property type="entry name" value="HlyB_4HB_MCP"/>
</dbReference>
<dbReference type="PANTHER" id="PTHR43531">
    <property type="entry name" value="PROTEIN ICFG"/>
    <property type="match status" value="1"/>
</dbReference>
<feature type="domain" description="T-SNARE coiled-coil homology" evidence="9">
    <location>
        <begin position="428"/>
        <end position="490"/>
    </location>
</feature>
<keyword evidence="12" id="KW-1185">Reference proteome</keyword>
<evidence type="ECO:0000256" key="4">
    <source>
        <dbReference type="ARBA" id="ARBA00029447"/>
    </source>
</evidence>
<feature type="domain" description="Methyl-accepting transducer" evidence="8">
    <location>
        <begin position="269"/>
        <end position="498"/>
    </location>
</feature>
<dbReference type="Gene3D" id="6.10.340.10">
    <property type="match status" value="1"/>
</dbReference>
<dbReference type="InterPro" id="IPR004090">
    <property type="entry name" value="Chemotax_Me-accpt_rcpt"/>
</dbReference>
<evidence type="ECO:0000313" key="11">
    <source>
        <dbReference type="EMBL" id="QZN95023.1"/>
    </source>
</evidence>
<keyword evidence="7" id="KW-0812">Transmembrane</keyword>
<dbReference type="InterPro" id="IPR003660">
    <property type="entry name" value="HAMP_dom"/>
</dbReference>
<evidence type="ECO:0000256" key="6">
    <source>
        <dbReference type="SAM" id="MobiDB-lite"/>
    </source>
</evidence>
<proteinExistence type="inferred from homology"/>
<dbReference type="EMBL" id="CP081864">
    <property type="protein sequence ID" value="QZN95023.1"/>
    <property type="molecule type" value="Genomic_DNA"/>
</dbReference>
<evidence type="ECO:0000313" key="12">
    <source>
        <dbReference type="Proteomes" id="UP000825886"/>
    </source>
</evidence>
<keyword evidence="2" id="KW-0145">Chemotaxis</keyword>
<comment type="similarity">
    <text evidence="4">Belongs to the methyl-accepting chemotaxis (MCP) protein family.</text>
</comment>
<dbReference type="Pfam" id="PF00672">
    <property type="entry name" value="HAMP"/>
    <property type="match status" value="1"/>
</dbReference>
<dbReference type="PRINTS" id="PR00260">
    <property type="entry name" value="CHEMTRNSDUCR"/>
</dbReference>
<sequence length="555" mass="59511">MNIANWRIGYRLGSGFAFLVLMLFVVNAFSISKLSLFHEDAKLIVTRVYPDTVTTTDLIDVVNSTLVAYQRLLLVTDPAQVKSTLDMLGDLRKRGGQLLDKLVASNSPEASQQIIRDIQQVRPQFLASGDKIIAALNAGDREAGVREFTTAMNDIQRNYREQVRKLVAFQNGTMTKTLDTMTTTYNQTRLLLVLICLAAAAAGGMIAWLITRSVTRPIHQALALADRVAQGDLTYRVQAVHQDETGLLLKALDNMNSSLRQIVGQVRDGAEAISTAASQIASGNQDLSARTEEQASSLEQTASSMEELTSTIKNTADNTRQATSVSHQASDAAKNSSEVMLSVTQKMRGIQSSSQRMAEIIGVIDSIAFQTNILALNAAVEAARAGEQGRGFAMVASEVRSLAQRSATAAKEIKTLIDDSVSNIQDGMSLVDNADETLGRLTNHVQDVNAIIAEISQASQEQSDGVSQINVAVGQIDTTTQQNAALVEESAAAAMSLQSQASALTHTVSAFKLNAGETTARPLAARESTLVRPAKPALALATGTAAQNNQDWTSF</sequence>
<dbReference type="Pfam" id="PF00015">
    <property type="entry name" value="MCPsignal"/>
    <property type="match status" value="1"/>
</dbReference>
<dbReference type="SUPFAM" id="SSF58104">
    <property type="entry name" value="Methyl-accepting chemotaxis protein (MCP) signaling domain"/>
    <property type="match status" value="1"/>
</dbReference>
<keyword evidence="7" id="KW-0472">Membrane</keyword>
<dbReference type="CDD" id="cd06225">
    <property type="entry name" value="HAMP"/>
    <property type="match status" value="1"/>
</dbReference>
<accession>A0ABX9AIL8</accession>
<dbReference type="Pfam" id="PF12729">
    <property type="entry name" value="4HB_MCP_1"/>
    <property type="match status" value="1"/>
</dbReference>
<protein>
    <submittedName>
        <fullName evidence="11">HAMP domain-containing protein</fullName>
    </submittedName>
</protein>
<feature type="domain" description="HAMP" evidence="10">
    <location>
        <begin position="212"/>
        <end position="264"/>
    </location>
</feature>
<dbReference type="InterPro" id="IPR047347">
    <property type="entry name" value="YvaQ-like_sensor"/>
</dbReference>
<gene>
    <name evidence="11" type="ORF">K6K13_17600</name>
</gene>
<evidence type="ECO:0000256" key="1">
    <source>
        <dbReference type="ARBA" id="ARBA00022481"/>
    </source>
</evidence>
<keyword evidence="3 5" id="KW-0807">Transducer</keyword>
<evidence type="ECO:0000256" key="7">
    <source>
        <dbReference type="SAM" id="Phobius"/>
    </source>
</evidence>
<feature type="transmembrane region" description="Helical" evidence="7">
    <location>
        <begin position="190"/>
        <end position="210"/>
    </location>
</feature>
<dbReference type="Proteomes" id="UP000825886">
    <property type="component" value="Chromosome"/>
</dbReference>
<evidence type="ECO:0000259" key="9">
    <source>
        <dbReference type="PROSITE" id="PS50192"/>
    </source>
</evidence>
<dbReference type="PROSITE" id="PS50111">
    <property type="entry name" value="CHEMOTAXIS_TRANSDUC_2"/>
    <property type="match status" value="1"/>
</dbReference>
<keyword evidence="1" id="KW-0488">Methylation</keyword>
<feature type="region of interest" description="Disordered" evidence="6">
    <location>
        <begin position="283"/>
        <end position="303"/>
    </location>
</feature>
<keyword evidence="7" id="KW-1133">Transmembrane helix</keyword>
<dbReference type="InterPro" id="IPR000727">
    <property type="entry name" value="T_SNARE_dom"/>
</dbReference>
<feature type="transmembrane region" description="Helical" evidence="7">
    <location>
        <begin position="12"/>
        <end position="32"/>
    </location>
</feature>
<dbReference type="PROSITE" id="PS50192">
    <property type="entry name" value="T_SNARE"/>
    <property type="match status" value="1"/>
</dbReference>